<reference evidence="7" key="1">
    <citation type="journal article" date="2019" name="Int. J. Syst. Evol. Microbiol.">
        <title>The Global Catalogue of Microorganisms (GCM) 10K type strain sequencing project: providing services to taxonomists for standard genome sequencing and annotation.</title>
        <authorList>
            <consortium name="The Broad Institute Genomics Platform"/>
            <consortium name="The Broad Institute Genome Sequencing Center for Infectious Disease"/>
            <person name="Wu L."/>
            <person name="Ma J."/>
        </authorList>
    </citation>
    <scope>NUCLEOTIDE SEQUENCE [LARGE SCALE GENOMIC DNA]</scope>
    <source>
        <strain evidence="7">CGMCC 1.15341</strain>
    </source>
</reference>
<dbReference type="CDD" id="cd02440">
    <property type="entry name" value="AdoMet_MTases"/>
    <property type="match status" value="1"/>
</dbReference>
<dbReference type="PANTHER" id="PTHR43042">
    <property type="entry name" value="SAM-DEPENDENT METHYLTRANSFERASE"/>
    <property type="match status" value="1"/>
</dbReference>
<evidence type="ECO:0000313" key="6">
    <source>
        <dbReference type="EMBL" id="GGB95579.1"/>
    </source>
</evidence>
<keyword evidence="3" id="KW-0808">Transferase</keyword>
<accession>A0ABQ1KH03</accession>
<proteinExistence type="predicted"/>
<evidence type="ECO:0000259" key="5">
    <source>
        <dbReference type="Pfam" id="PF10672"/>
    </source>
</evidence>
<protein>
    <recommendedName>
        <fullName evidence="5">S-adenosylmethionine-dependent methyltransferase domain-containing protein</fullName>
    </recommendedName>
</protein>
<sequence>MQRVVDSISEQLARSSNEVRRLFHGRGGLFEGFDWLVIDWLPPVAVIRVYAPEVPTPLDAVVEHLMAQPQVMGVVLQLRGRGREARSEVVAGEVAETLIVEELGLRYQVRPLQNQNSGLFLDMRPGRAWVRENASGARVLNLFAYTCAFSIAAMAGGAHSVVNLDMSSGALSIGRRNHQHNGMAADAVSYMALDLLRSWSRVRRQGPYDLIIIDPPSFQPGSFVAERDYRKVLRRLDQLTLPGSWVLACHNDPGHSETFLREIMVGEAPGFEFQQRLPLAEDFPERDAEQGLKALLYRRSGA</sequence>
<dbReference type="InterPro" id="IPR029063">
    <property type="entry name" value="SAM-dependent_MTases_sf"/>
</dbReference>
<evidence type="ECO:0000256" key="2">
    <source>
        <dbReference type="ARBA" id="ARBA00022603"/>
    </source>
</evidence>
<dbReference type="Pfam" id="PF10672">
    <property type="entry name" value="Methyltrans_SAM"/>
    <property type="match status" value="1"/>
</dbReference>
<dbReference type="InterPro" id="IPR019614">
    <property type="entry name" value="SAM-dep_methyl-trfase"/>
</dbReference>
<organism evidence="6 7">
    <name type="scientific">Marinobacterium zhoushanense</name>
    <dbReference type="NCBI Taxonomy" id="1679163"/>
    <lineage>
        <taxon>Bacteria</taxon>
        <taxon>Pseudomonadati</taxon>
        <taxon>Pseudomonadota</taxon>
        <taxon>Gammaproteobacteria</taxon>
        <taxon>Oceanospirillales</taxon>
        <taxon>Oceanospirillaceae</taxon>
        <taxon>Marinobacterium</taxon>
    </lineage>
</organism>
<dbReference type="PANTHER" id="PTHR43042:SF3">
    <property type="entry name" value="RIBOSOMAL RNA LARGE SUBUNIT METHYLTRANSFERASE YWBD-RELATED"/>
    <property type="match status" value="1"/>
</dbReference>
<gene>
    <name evidence="6" type="ORF">GCM10011352_22110</name>
</gene>
<comment type="caution">
    <text evidence="6">The sequence shown here is derived from an EMBL/GenBank/DDBJ whole genome shotgun (WGS) entry which is preliminary data.</text>
</comment>
<name>A0ABQ1KH03_9GAMM</name>
<dbReference type="Gene3D" id="3.40.50.150">
    <property type="entry name" value="Vaccinia Virus protein VP39"/>
    <property type="match status" value="1"/>
</dbReference>
<keyword evidence="7" id="KW-1185">Reference proteome</keyword>
<dbReference type="Gene3D" id="3.30.750.80">
    <property type="entry name" value="RNA methyltransferase domain (HRMD) like"/>
    <property type="match status" value="1"/>
</dbReference>
<evidence type="ECO:0000256" key="1">
    <source>
        <dbReference type="ARBA" id="ARBA00022552"/>
    </source>
</evidence>
<dbReference type="Proteomes" id="UP000629025">
    <property type="component" value="Unassembled WGS sequence"/>
</dbReference>
<evidence type="ECO:0000256" key="3">
    <source>
        <dbReference type="ARBA" id="ARBA00022679"/>
    </source>
</evidence>
<keyword evidence="4" id="KW-0949">S-adenosyl-L-methionine</keyword>
<keyword evidence="1" id="KW-0698">rRNA processing</keyword>
<dbReference type="SUPFAM" id="SSF53335">
    <property type="entry name" value="S-adenosyl-L-methionine-dependent methyltransferases"/>
    <property type="match status" value="1"/>
</dbReference>
<evidence type="ECO:0000313" key="7">
    <source>
        <dbReference type="Proteomes" id="UP000629025"/>
    </source>
</evidence>
<dbReference type="RefSeq" id="WP_188748216.1">
    <property type="nucleotide sequence ID" value="NZ_BMIJ01000004.1"/>
</dbReference>
<keyword evidence="2" id="KW-0489">Methyltransferase</keyword>
<dbReference type="EMBL" id="BMIJ01000004">
    <property type="protein sequence ID" value="GGB95579.1"/>
    <property type="molecule type" value="Genomic_DNA"/>
</dbReference>
<evidence type="ECO:0000256" key="4">
    <source>
        <dbReference type="ARBA" id="ARBA00022691"/>
    </source>
</evidence>
<feature type="domain" description="S-adenosylmethionine-dependent methyltransferase" evidence="5">
    <location>
        <begin position="20"/>
        <end position="298"/>
    </location>
</feature>